<keyword evidence="7 8" id="KW-0066">ATP synthesis</keyword>
<proteinExistence type="inferred from homology"/>
<dbReference type="GO" id="GO:0005886">
    <property type="term" value="C:plasma membrane"/>
    <property type="evidence" value="ECO:0007669"/>
    <property type="project" value="UniProtKB-SubCell"/>
</dbReference>
<comment type="subunit">
    <text evidence="8">F-type ATPases have 2 components, CF(1) - the catalytic core - and CF(0) - the membrane proton channel. CF(1) has five subunits: alpha(3), beta(3), gamma(1), delta(1), epsilon(1). CF(0) has three main subunits: a, b and c.</text>
</comment>
<evidence type="ECO:0000256" key="7">
    <source>
        <dbReference type="ARBA" id="ARBA00023310"/>
    </source>
</evidence>
<sequence>MIVNVVSPEEEYFSGESTMVVTRTPNGEIGIYSGHEATVATILPGGLTIEHSGGKDSYAVSGGLLQITPEKVTVLGEIIEKIDGDHEAAIVRGKELVEDLTEQDT</sequence>
<accession>S5DJ47</accession>
<dbReference type="PANTHER" id="PTHR13822">
    <property type="entry name" value="ATP SYNTHASE DELTA/EPSILON CHAIN"/>
    <property type="match status" value="1"/>
</dbReference>
<dbReference type="InterPro" id="IPR020546">
    <property type="entry name" value="ATP_synth_F1_dsu/esu_N"/>
</dbReference>
<dbReference type="Gene3D" id="2.60.15.10">
    <property type="entry name" value="F0F1 ATP synthase delta/epsilon subunit, N-terminal"/>
    <property type="match status" value="1"/>
</dbReference>
<evidence type="ECO:0000256" key="8">
    <source>
        <dbReference type="RuleBase" id="RU003656"/>
    </source>
</evidence>
<comment type="similarity">
    <text evidence="2 8">Belongs to the ATPase epsilon chain family.</text>
</comment>
<organism evidence="10">
    <name type="scientific">Candidatus Actinomarina minuta</name>
    <dbReference type="NCBI Taxonomy" id="1389454"/>
    <lineage>
        <taxon>Bacteria</taxon>
        <taxon>Bacillati</taxon>
        <taxon>Actinomycetota</taxon>
        <taxon>Actinomycetes</taxon>
        <taxon>Candidatus Actinomarinidae</taxon>
        <taxon>Candidatus Actinomarinales</taxon>
        <taxon>Candidatus Actinomarineae</taxon>
        <taxon>Candidatus Actinomarinaceae</taxon>
        <taxon>Candidatus Actinomarina</taxon>
    </lineage>
</organism>
<keyword evidence="6 8" id="KW-0139">CF(1)</keyword>
<dbReference type="Pfam" id="PF02823">
    <property type="entry name" value="ATP-synt_DE_N"/>
    <property type="match status" value="1"/>
</dbReference>
<evidence type="ECO:0000256" key="6">
    <source>
        <dbReference type="ARBA" id="ARBA00023196"/>
    </source>
</evidence>
<dbReference type="SUPFAM" id="SSF51344">
    <property type="entry name" value="Epsilon subunit of F1F0-ATP synthase N-terminal domain"/>
    <property type="match status" value="1"/>
</dbReference>
<reference evidence="10" key="1">
    <citation type="journal article" date="2013" name="Sci. Rep.">
        <title>Metagenomics uncovers a new group of low GC and ultra-small marine Actinobacteria.</title>
        <authorList>
            <person name="Ghai R."/>
            <person name="Mizuno C.M."/>
            <person name="Picazo A."/>
            <person name="Camacho A."/>
            <person name="Rodriguez-Valera F."/>
        </authorList>
    </citation>
    <scope>NUCLEOTIDE SEQUENCE</scope>
</reference>
<dbReference type="InterPro" id="IPR036771">
    <property type="entry name" value="ATPsynth_dsu/esu_N"/>
</dbReference>
<keyword evidence="3 8" id="KW-0813">Transport</keyword>
<name>S5DJ47_9ACTN</name>
<dbReference type="NCBIfam" id="TIGR01216">
    <property type="entry name" value="ATP_synt_epsi"/>
    <property type="match status" value="1"/>
</dbReference>
<keyword evidence="4 8" id="KW-0406">Ion transport</keyword>
<dbReference type="AlphaFoldDB" id="S5DJ47"/>
<evidence type="ECO:0000259" key="9">
    <source>
        <dbReference type="Pfam" id="PF02823"/>
    </source>
</evidence>
<keyword evidence="5" id="KW-0472">Membrane</keyword>
<evidence type="ECO:0000256" key="1">
    <source>
        <dbReference type="ARBA" id="ARBA00004202"/>
    </source>
</evidence>
<dbReference type="PANTHER" id="PTHR13822:SF10">
    <property type="entry name" value="ATP SYNTHASE EPSILON CHAIN, CHLOROPLASTIC"/>
    <property type="match status" value="1"/>
</dbReference>
<evidence type="ECO:0000256" key="4">
    <source>
        <dbReference type="ARBA" id="ARBA00023065"/>
    </source>
</evidence>
<dbReference type="CDD" id="cd12152">
    <property type="entry name" value="F1-ATPase_delta"/>
    <property type="match status" value="1"/>
</dbReference>
<protein>
    <submittedName>
        <fullName evidence="10">F0F1-type ATP synthase, epsilon subunit (Mitochondrial delta subunit)</fullName>
    </submittedName>
</protein>
<evidence type="ECO:0000256" key="5">
    <source>
        <dbReference type="ARBA" id="ARBA00023136"/>
    </source>
</evidence>
<dbReference type="EMBL" id="KC811109">
    <property type="protein sequence ID" value="AGQ18719.1"/>
    <property type="molecule type" value="Genomic_DNA"/>
</dbReference>
<dbReference type="GO" id="GO:0046933">
    <property type="term" value="F:proton-transporting ATP synthase activity, rotational mechanism"/>
    <property type="evidence" value="ECO:0007669"/>
    <property type="project" value="InterPro"/>
</dbReference>
<evidence type="ECO:0000313" key="10">
    <source>
        <dbReference type="EMBL" id="AGQ18719.1"/>
    </source>
</evidence>
<dbReference type="InterPro" id="IPR001469">
    <property type="entry name" value="ATP_synth_F1_dsu/esu"/>
</dbReference>
<dbReference type="GO" id="GO:0045259">
    <property type="term" value="C:proton-transporting ATP synthase complex"/>
    <property type="evidence" value="ECO:0007669"/>
    <property type="project" value="UniProtKB-KW"/>
</dbReference>
<feature type="domain" description="ATP synthase F1 complex delta/epsilon subunit N-terminal" evidence="9">
    <location>
        <begin position="3"/>
        <end position="76"/>
    </location>
</feature>
<evidence type="ECO:0000256" key="3">
    <source>
        <dbReference type="ARBA" id="ARBA00022448"/>
    </source>
</evidence>
<comment type="subcellular location">
    <subcellularLocation>
        <location evidence="1">Cell membrane</location>
        <topology evidence="1">Peripheral membrane protein</topology>
    </subcellularLocation>
</comment>
<evidence type="ECO:0000256" key="2">
    <source>
        <dbReference type="ARBA" id="ARBA00005712"/>
    </source>
</evidence>